<dbReference type="InterPro" id="IPR050176">
    <property type="entry name" value="LTTR"/>
</dbReference>
<evidence type="ECO:0000256" key="4">
    <source>
        <dbReference type="ARBA" id="ARBA00023163"/>
    </source>
</evidence>
<dbReference type="AlphaFoldDB" id="A0A370FXR0"/>
<evidence type="ECO:0000259" key="5">
    <source>
        <dbReference type="PROSITE" id="PS50931"/>
    </source>
</evidence>
<dbReference type="EMBL" id="QQAW01000010">
    <property type="protein sequence ID" value="RDI36352.1"/>
    <property type="molecule type" value="Genomic_DNA"/>
</dbReference>
<dbReference type="SUPFAM" id="SSF53850">
    <property type="entry name" value="Periplasmic binding protein-like II"/>
    <property type="match status" value="1"/>
</dbReference>
<dbReference type="GO" id="GO:0003677">
    <property type="term" value="F:DNA binding"/>
    <property type="evidence" value="ECO:0007669"/>
    <property type="project" value="UniProtKB-KW"/>
</dbReference>
<dbReference type="FunFam" id="1.10.10.10:FF:000001">
    <property type="entry name" value="LysR family transcriptional regulator"/>
    <property type="match status" value="1"/>
</dbReference>
<dbReference type="SUPFAM" id="SSF46785">
    <property type="entry name" value="Winged helix' DNA-binding domain"/>
    <property type="match status" value="1"/>
</dbReference>
<protein>
    <submittedName>
        <fullName evidence="6">DNA-binding transcriptional LysR family regulator</fullName>
    </submittedName>
</protein>
<dbReference type="PROSITE" id="PS50931">
    <property type="entry name" value="HTH_LYSR"/>
    <property type="match status" value="1"/>
</dbReference>
<comment type="similarity">
    <text evidence="1">Belongs to the LysR transcriptional regulatory family.</text>
</comment>
<name>A0A370FXR0_GLULI</name>
<reference evidence="6 7" key="1">
    <citation type="submission" date="2018-07" db="EMBL/GenBank/DDBJ databases">
        <title>Genomic Encyclopedia of Type Strains, Phase IV (KMG-IV): sequencing the most valuable type-strain genomes for metagenomic binning, comparative biology and taxonomic classification.</title>
        <authorList>
            <person name="Goeker M."/>
        </authorList>
    </citation>
    <scope>NUCLEOTIDE SEQUENCE [LARGE SCALE GENOMIC DNA]</scope>
    <source>
        <strain evidence="6 7">DSM 5603</strain>
    </source>
</reference>
<gene>
    <name evidence="6" type="ORF">C7453_11019</name>
</gene>
<dbReference type="InterPro" id="IPR000847">
    <property type="entry name" value="LysR_HTH_N"/>
</dbReference>
<proteinExistence type="inferred from homology"/>
<dbReference type="Gene3D" id="3.40.190.10">
    <property type="entry name" value="Periplasmic binding protein-like II"/>
    <property type="match status" value="2"/>
</dbReference>
<keyword evidence="3 6" id="KW-0238">DNA-binding</keyword>
<dbReference type="Pfam" id="PF03466">
    <property type="entry name" value="LysR_substrate"/>
    <property type="match status" value="1"/>
</dbReference>
<feature type="domain" description="HTH lysR-type" evidence="5">
    <location>
        <begin position="27"/>
        <end position="84"/>
    </location>
</feature>
<comment type="caution">
    <text evidence="6">The sequence shown here is derived from an EMBL/GenBank/DDBJ whole genome shotgun (WGS) entry which is preliminary data.</text>
</comment>
<dbReference type="InterPro" id="IPR036388">
    <property type="entry name" value="WH-like_DNA-bd_sf"/>
</dbReference>
<dbReference type="Proteomes" id="UP000254958">
    <property type="component" value="Unassembled WGS sequence"/>
</dbReference>
<evidence type="ECO:0000313" key="6">
    <source>
        <dbReference type="EMBL" id="RDI36352.1"/>
    </source>
</evidence>
<dbReference type="GO" id="GO:0003700">
    <property type="term" value="F:DNA-binding transcription factor activity"/>
    <property type="evidence" value="ECO:0007669"/>
    <property type="project" value="InterPro"/>
</dbReference>
<dbReference type="PRINTS" id="PR00039">
    <property type="entry name" value="HTHLYSR"/>
</dbReference>
<dbReference type="PANTHER" id="PTHR30579:SF7">
    <property type="entry name" value="HTH-TYPE TRANSCRIPTIONAL REGULATOR LRHA-RELATED"/>
    <property type="match status" value="1"/>
</dbReference>
<keyword evidence="4" id="KW-0804">Transcription</keyword>
<dbReference type="Gene3D" id="1.10.10.10">
    <property type="entry name" value="Winged helix-like DNA-binding domain superfamily/Winged helix DNA-binding domain"/>
    <property type="match status" value="1"/>
</dbReference>
<evidence type="ECO:0000256" key="2">
    <source>
        <dbReference type="ARBA" id="ARBA00023015"/>
    </source>
</evidence>
<dbReference type="PANTHER" id="PTHR30579">
    <property type="entry name" value="TRANSCRIPTIONAL REGULATOR"/>
    <property type="match status" value="1"/>
</dbReference>
<dbReference type="InterPro" id="IPR036390">
    <property type="entry name" value="WH_DNA-bd_sf"/>
</dbReference>
<evidence type="ECO:0000256" key="1">
    <source>
        <dbReference type="ARBA" id="ARBA00009437"/>
    </source>
</evidence>
<accession>A0A370FXR0</accession>
<organism evidence="6 7">
    <name type="scientific">Gluconacetobacter liquefaciens</name>
    <name type="common">Acetobacter liquefaciens</name>
    <dbReference type="NCBI Taxonomy" id="89584"/>
    <lineage>
        <taxon>Bacteria</taxon>
        <taxon>Pseudomonadati</taxon>
        <taxon>Pseudomonadota</taxon>
        <taxon>Alphaproteobacteria</taxon>
        <taxon>Acetobacterales</taxon>
        <taxon>Acetobacteraceae</taxon>
        <taxon>Gluconacetobacter</taxon>
    </lineage>
</organism>
<dbReference type="InterPro" id="IPR005119">
    <property type="entry name" value="LysR_subst-bd"/>
</dbReference>
<dbReference type="Pfam" id="PF00126">
    <property type="entry name" value="HTH_1"/>
    <property type="match status" value="1"/>
</dbReference>
<keyword evidence="2" id="KW-0805">Transcription regulation</keyword>
<keyword evidence="7" id="KW-1185">Reference proteome</keyword>
<sequence>MLRELPADDRYTGYAERRLRMSRDHDLDPQLLRSFLAVADTLHFTTAAHMRGVSQSTISQHINRLEKILGRSLLERSTKDTRLTEDGQMLVPHAKQILAACEAAFDEFEPDFLSGHIRFGVSDDLVLSHLPEVLREFRSMYPSVHVSLVVGLSSELNNRLQSGELDVACTKRFLPSSEVFEGECVLWRERLRWLGARGFDLQEGMPVPLVAYEKESLNRRRTIEALNQAGLAWQLSFVSDHLSALIAGVRAGYGVFMQSALLIDDSIVPVEASELPPLPELEFLLVPGRSTRAVRALMRTLMENVSRVAPQGGEIPAALATPQRATA</sequence>
<evidence type="ECO:0000313" key="7">
    <source>
        <dbReference type="Proteomes" id="UP000254958"/>
    </source>
</evidence>
<evidence type="ECO:0000256" key="3">
    <source>
        <dbReference type="ARBA" id="ARBA00023125"/>
    </source>
</evidence>